<dbReference type="PROSITE" id="PS00678">
    <property type="entry name" value="WD_REPEATS_1"/>
    <property type="match status" value="2"/>
</dbReference>
<keyword evidence="1 3" id="KW-0853">WD repeat</keyword>
<dbReference type="Proteomes" id="UP000266673">
    <property type="component" value="Unassembled WGS sequence"/>
</dbReference>
<dbReference type="EMBL" id="QKWP01001746">
    <property type="protein sequence ID" value="RIB06894.1"/>
    <property type="molecule type" value="Genomic_DNA"/>
</dbReference>
<evidence type="ECO:0000256" key="3">
    <source>
        <dbReference type="PROSITE-ProRule" id="PRU00221"/>
    </source>
</evidence>
<feature type="repeat" description="WD" evidence="3">
    <location>
        <begin position="328"/>
        <end position="370"/>
    </location>
</feature>
<feature type="compositionally biased region" description="Polar residues" evidence="4">
    <location>
        <begin position="467"/>
        <end position="480"/>
    </location>
</feature>
<keyword evidence="2" id="KW-0677">Repeat</keyword>
<evidence type="ECO:0000256" key="2">
    <source>
        <dbReference type="ARBA" id="ARBA00022737"/>
    </source>
</evidence>
<dbReference type="CDD" id="cd00200">
    <property type="entry name" value="WD40"/>
    <property type="match status" value="1"/>
</dbReference>
<accession>A0A397U9P5</accession>
<comment type="caution">
    <text evidence="5">The sequence shown here is derived from an EMBL/GenBank/DDBJ whole genome shotgun (WGS) entry which is preliminary data.</text>
</comment>
<reference evidence="5 6" key="1">
    <citation type="submission" date="2018-06" db="EMBL/GenBank/DDBJ databases">
        <title>Comparative genomics reveals the genomic features of Rhizophagus irregularis, R. cerebriforme, R. diaphanum and Gigaspora rosea, and their symbiotic lifestyle signature.</title>
        <authorList>
            <person name="Morin E."/>
            <person name="San Clemente H."/>
            <person name="Chen E.C.H."/>
            <person name="De La Providencia I."/>
            <person name="Hainaut M."/>
            <person name="Kuo A."/>
            <person name="Kohler A."/>
            <person name="Murat C."/>
            <person name="Tang N."/>
            <person name="Roy S."/>
            <person name="Loubradou J."/>
            <person name="Henrissat B."/>
            <person name="Grigoriev I.V."/>
            <person name="Corradi N."/>
            <person name="Roux C."/>
            <person name="Martin F.M."/>
        </authorList>
    </citation>
    <scope>NUCLEOTIDE SEQUENCE [LARGE SCALE GENOMIC DNA]</scope>
    <source>
        <strain evidence="5 6">DAOM 194757</strain>
    </source>
</reference>
<feature type="compositionally biased region" description="Acidic residues" evidence="4">
    <location>
        <begin position="445"/>
        <end position="457"/>
    </location>
</feature>
<evidence type="ECO:0000256" key="1">
    <source>
        <dbReference type="ARBA" id="ARBA00022574"/>
    </source>
</evidence>
<dbReference type="InterPro" id="IPR015943">
    <property type="entry name" value="WD40/YVTN_repeat-like_dom_sf"/>
</dbReference>
<dbReference type="InterPro" id="IPR001680">
    <property type="entry name" value="WD40_rpt"/>
</dbReference>
<organism evidence="5 6">
    <name type="scientific">Gigaspora rosea</name>
    <dbReference type="NCBI Taxonomy" id="44941"/>
    <lineage>
        <taxon>Eukaryota</taxon>
        <taxon>Fungi</taxon>
        <taxon>Fungi incertae sedis</taxon>
        <taxon>Mucoromycota</taxon>
        <taxon>Glomeromycotina</taxon>
        <taxon>Glomeromycetes</taxon>
        <taxon>Diversisporales</taxon>
        <taxon>Gigasporaceae</taxon>
        <taxon>Gigaspora</taxon>
    </lineage>
</organism>
<dbReference type="STRING" id="44941.A0A397U9P5"/>
<keyword evidence="6" id="KW-1185">Reference proteome</keyword>
<dbReference type="InterPro" id="IPR019775">
    <property type="entry name" value="WD40_repeat_CS"/>
</dbReference>
<dbReference type="InterPro" id="IPR020472">
    <property type="entry name" value="WD40_PAC1"/>
</dbReference>
<dbReference type="InterPro" id="IPR036047">
    <property type="entry name" value="F-box-like_dom_sf"/>
</dbReference>
<dbReference type="SMART" id="SM00320">
    <property type="entry name" value="WD40"/>
    <property type="match status" value="6"/>
</dbReference>
<dbReference type="OrthoDB" id="6262491at2759"/>
<evidence type="ECO:0000256" key="4">
    <source>
        <dbReference type="SAM" id="MobiDB-lite"/>
    </source>
</evidence>
<dbReference type="PROSITE" id="PS50294">
    <property type="entry name" value="WD_REPEATS_REGION"/>
    <property type="match status" value="2"/>
</dbReference>
<feature type="region of interest" description="Disordered" evidence="4">
    <location>
        <begin position="431"/>
        <end position="480"/>
    </location>
</feature>
<protein>
    <submittedName>
        <fullName evidence="5">WD40-repeat-containing domain protein</fullName>
    </submittedName>
</protein>
<feature type="repeat" description="WD" evidence="3">
    <location>
        <begin position="286"/>
        <end position="327"/>
    </location>
</feature>
<proteinExistence type="predicted"/>
<feature type="repeat" description="WD" evidence="3">
    <location>
        <begin position="245"/>
        <end position="284"/>
    </location>
</feature>
<gene>
    <name evidence="5" type="ORF">C2G38_2215966</name>
</gene>
<name>A0A397U9P5_9GLOM</name>
<feature type="repeat" description="WD" evidence="3">
    <location>
        <begin position="203"/>
        <end position="244"/>
    </location>
</feature>
<evidence type="ECO:0000313" key="6">
    <source>
        <dbReference type="Proteomes" id="UP000266673"/>
    </source>
</evidence>
<dbReference type="PROSITE" id="PS50082">
    <property type="entry name" value="WD_REPEATS_2"/>
    <property type="match status" value="5"/>
</dbReference>
<dbReference type="SUPFAM" id="SSF50978">
    <property type="entry name" value="WD40 repeat-like"/>
    <property type="match status" value="1"/>
</dbReference>
<dbReference type="GO" id="GO:1990234">
    <property type="term" value="C:transferase complex"/>
    <property type="evidence" value="ECO:0007669"/>
    <property type="project" value="UniProtKB-ARBA"/>
</dbReference>
<dbReference type="Gene3D" id="2.130.10.10">
    <property type="entry name" value="YVTN repeat-like/Quinoprotein amine dehydrogenase"/>
    <property type="match status" value="2"/>
</dbReference>
<dbReference type="SUPFAM" id="SSF81383">
    <property type="entry name" value="F-box domain"/>
    <property type="match status" value="1"/>
</dbReference>
<evidence type="ECO:0000313" key="5">
    <source>
        <dbReference type="EMBL" id="RIB06894.1"/>
    </source>
</evidence>
<dbReference type="AlphaFoldDB" id="A0A397U9P5"/>
<feature type="repeat" description="WD" evidence="3">
    <location>
        <begin position="530"/>
        <end position="552"/>
    </location>
</feature>
<dbReference type="Pfam" id="PF00400">
    <property type="entry name" value="WD40"/>
    <property type="match status" value="4"/>
</dbReference>
<dbReference type="PANTHER" id="PTHR22847:SF637">
    <property type="entry name" value="WD REPEAT DOMAIN 5B"/>
    <property type="match status" value="1"/>
</dbReference>
<sequence length="655" mass="74444">MDASKNLQLAKGRKQPENDLDYIQSLVENLSHDERKELSTYLFRQLNRDVISTLPHPLLIYLLNFFDIETLCKFRQDRSSGNTTFLTDQSDLSNLDWIDGIVNGLVIELQVKLVHHGELGETSDVGEISDTGEIVSKAWKIRATDNALWKNQCILAGFPTTSIPSSFNYDIESSYDFFYQLYKYHFIVQNNWNKKLFTRYLILGHRENNISCIVGSELSNIFYSGSFDKTIKVWDISSQTCLKTLEGHSAGIQCLALSQSNLVSGSWDKSIIVYDVTKDYEFKHKLLGHTAGIISLEINSNETLLFSGSVDKTIRIWNINTGDRLHRLYGHDNTVGTLMLVPKPSTDDQDDQYWLVSGSNDTNIFVWDLDQLCLNQANGVKKPKIIKKLEGHARAITCLAWHKDIKKQIIDHNQRHSDDPDPIHISTMQFLSSNSSSSSPQTNNEDNENDENNENDMNENYMDLDSHTSPSNSCDQDNERTQNFNNYHYRFNSHNSLLSTNTNNAVPSTPPLSPIMQLSDSEKPLVTLPIFSSSADSTIRMWELSTGKPLLYINDHTDVVWQIQCDSSRLVSVSSDGFIKMRKWRCNHSHFENQQIGFDSLIAPGIQSCFQISCPAITLTQIDRSVTCFKMTHEWLVCGTEDGVLVALKFVESQN</sequence>
<dbReference type="PRINTS" id="PR00320">
    <property type="entry name" value="GPROTEINBRPT"/>
</dbReference>
<dbReference type="PANTHER" id="PTHR22847">
    <property type="entry name" value="WD40 REPEAT PROTEIN"/>
    <property type="match status" value="1"/>
</dbReference>
<dbReference type="InterPro" id="IPR036322">
    <property type="entry name" value="WD40_repeat_dom_sf"/>
</dbReference>